<evidence type="ECO:0000313" key="6">
    <source>
        <dbReference type="Proteomes" id="UP000242712"/>
    </source>
</evidence>
<evidence type="ECO:0000259" key="4">
    <source>
        <dbReference type="PROSITE" id="PS51000"/>
    </source>
</evidence>
<dbReference type="SMART" id="SM00420">
    <property type="entry name" value="HTH_DEOR"/>
    <property type="match status" value="1"/>
</dbReference>
<dbReference type="AlphaFoldDB" id="A0A2K4FC23"/>
<dbReference type="GO" id="GO:0005988">
    <property type="term" value="P:lactose metabolic process"/>
    <property type="evidence" value="ECO:0007669"/>
    <property type="project" value="UniProtKB-KW"/>
</dbReference>
<evidence type="ECO:0000256" key="2">
    <source>
        <dbReference type="ARBA" id="ARBA00023015"/>
    </source>
</evidence>
<dbReference type="Gene3D" id="1.10.10.10">
    <property type="entry name" value="Winged helix-like DNA-binding domain superfamily/Winged helix DNA-binding domain"/>
    <property type="match status" value="1"/>
</dbReference>
<dbReference type="Proteomes" id="UP000242712">
    <property type="component" value="Unassembled WGS sequence"/>
</dbReference>
<proteinExistence type="predicted"/>
<dbReference type="GeneID" id="98298194"/>
<dbReference type="InterPro" id="IPR001034">
    <property type="entry name" value="DeoR_HTH"/>
</dbReference>
<evidence type="ECO:0000313" key="5">
    <source>
        <dbReference type="EMBL" id="POA08826.1"/>
    </source>
</evidence>
<keyword evidence="5" id="KW-0238">DNA-binding</keyword>
<dbReference type="GO" id="GO:0003700">
    <property type="term" value="F:DNA-binding transcription factor activity"/>
    <property type="evidence" value="ECO:0007669"/>
    <property type="project" value="InterPro"/>
</dbReference>
<dbReference type="InterPro" id="IPR013196">
    <property type="entry name" value="HTH_11"/>
</dbReference>
<keyword evidence="1" id="KW-0423">Lactose metabolism</keyword>
<dbReference type="InterPro" id="IPR051534">
    <property type="entry name" value="CBASS_pafABC_assoc_protein"/>
</dbReference>
<sequence>MNKRERQNRIIELIQSNNQTSASKLAQTLSVSKRTILRDMADLENQGVKIVAKQGVRGGYQITETHNQYTMNFTEDQMIALFLTLNESQSYSTLPFKEDIKAIIKKCLNIPYTKLRNTLKRLDNYIKFEDHDEALLPQFFTDILIYSAERNVMAVEHTTSDYDVQTENVIFIGMLCQHGTWYAIIFEIGTGQTTMLPVSEIQDIAYSFQKTVQTHDITMHNFESFLKEVE</sequence>
<feature type="domain" description="HTH deoR-type" evidence="4">
    <location>
        <begin position="3"/>
        <end position="58"/>
    </location>
</feature>
<organism evidence="5 6">
    <name type="scientific">Staphylococcus argensis</name>
    <dbReference type="NCBI Taxonomy" id="1607738"/>
    <lineage>
        <taxon>Bacteria</taxon>
        <taxon>Bacillati</taxon>
        <taxon>Bacillota</taxon>
        <taxon>Bacilli</taxon>
        <taxon>Bacillales</taxon>
        <taxon>Staphylococcaceae</taxon>
        <taxon>Staphylococcus</taxon>
    </lineage>
</organism>
<comment type="caution">
    <text evidence="5">The sequence shown here is derived from an EMBL/GenBank/DDBJ whole genome shotgun (WGS) entry which is preliminary data.</text>
</comment>
<protein>
    <submittedName>
        <fullName evidence="5">DNA-binding transcriptional regulator</fullName>
    </submittedName>
</protein>
<dbReference type="SUPFAM" id="SSF46785">
    <property type="entry name" value="Winged helix' DNA-binding domain"/>
    <property type="match status" value="1"/>
</dbReference>
<dbReference type="PANTHER" id="PTHR34580">
    <property type="match status" value="1"/>
</dbReference>
<evidence type="ECO:0000256" key="3">
    <source>
        <dbReference type="ARBA" id="ARBA00023163"/>
    </source>
</evidence>
<gene>
    <name evidence="5" type="ORF">CD039_07500</name>
</gene>
<evidence type="ECO:0000256" key="1">
    <source>
        <dbReference type="ARBA" id="ARBA00022736"/>
    </source>
</evidence>
<keyword evidence="6" id="KW-1185">Reference proteome</keyword>
<accession>A0A2K4FC23</accession>
<dbReference type="GO" id="GO:0003677">
    <property type="term" value="F:DNA binding"/>
    <property type="evidence" value="ECO:0007669"/>
    <property type="project" value="UniProtKB-KW"/>
</dbReference>
<dbReference type="OrthoDB" id="9815009at2"/>
<dbReference type="InterPro" id="IPR036388">
    <property type="entry name" value="WH-like_DNA-bd_sf"/>
</dbReference>
<name>A0A2K4FC23_9STAP</name>
<keyword evidence="3" id="KW-0804">Transcription</keyword>
<dbReference type="PROSITE" id="PS51000">
    <property type="entry name" value="HTH_DEOR_2"/>
    <property type="match status" value="1"/>
</dbReference>
<reference evidence="5 6" key="1">
    <citation type="submission" date="2017-08" db="EMBL/GenBank/DDBJ databases">
        <title>Draft genome sequences of 64 type strains of genus Staph aureus.</title>
        <authorList>
            <person name="Cole K."/>
            <person name="Golubchik T."/>
            <person name="Russell J."/>
            <person name="Foster D."/>
            <person name="Llewelyn M."/>
            <person name="Wilson D."/>
            <person name="Crook D."/>
            <person name="Paul J."/>
        </authorList>
    </citation>
    <scope>NUCLEOTIDE SEQUENCE [LARGE SCALE GENOMIC DNA]</scope>
    <source>
        <strain evidence="5 6">DSM 29875</strain>
    </source>
</reference>
<dbReference type="Pfam" id="PF08279">
    <property type="entry name" value="HTH_11"/>
    <property type="match status" value="1"/>
</dbReference>
<dbReference type="RefSeq" id="WP_103371788.1">
    <property type="nucleotide sequence ID" value="NZ_CBCRVO010000003.1"/>
</dbReference>
<dbReference type="EMBL" id="PPPX01000011">
    <property type="protein sequence ID" value="POA08826.1"/>
    <property type="molecule type" value="Genomic_DNA"/>
</dbReference>
<dbReference type="PANTHER" id="PTHR34580:SF1">
    <property type="entry name" value="PROTEIN PAFC"/>
    <property type="match status" value="1"/>
</dbReference>
<keyword evidence="2" id="KW-0805">Transcription regulation</keyword>
<dbReference type="InterPro" id="IPR036390">
    <property type="entry name" value="WH_DNA-bd_sf"/>
</dbReference>